<dbReference type="OrthoDB" id="2138282at2759"/>
<organism evidence="3 4">
    <name type="scientific">Aureobasidium subglaciale (strain EXF-2481)</name>
    <name type="common">Aureobasidium pullulans var. subglaciale</name>
    <dbReference type="NCBI Taxonomy" id="1043005"/>
    <lineage>
        <taxon>Eukaryota</taxon>
        <taxon>Fungi</taxon>
        <taxon>Dikarya</taxon>
        <taxon>Ascomycota</taxon>
        <taxon>Pezizomycotina</taxon>
        <taxon>Dothideomycetes</taxon>
        <taxon>Dothideomycetidae</taxon>
        <taxon>Dothideales</taxon>
        <taxon>Saccotheciaceae</taxon>
        <taxon>Aureobasidium</taxon>
    </lineage>
</organism>
<dbReference type="AlphaFoldDB" id="A0A074Z1S0"/>
<dbReference type="Pfam" id="PF13883">
    <property type="entry name" value="CREG_beta-barrel"/>
    <property type="match status" value="1"/>
</dbReference>
<dbReference type="InterPro" id="IPR012349">
    <property type="entry name" value="Split_barrel_FMN-bd"/>
</dbReference>
<dbReference type="SUPFAM" id="SSF50475">
    <property type="entry name" value="FMN-binding split barrel"/>
    <property type="match status" value="1"/>
</dbReference>
<dbReference type="RefSeq" id="XP_013348765.1">
    <property type="nucleotide sequence ID" value="XM_013493311.1"/>
</dbReference>
<protein>
    <recommendedName>
        <fullName evidence="2">CREG-like beta-barrel domain-containing protein</fullName>
    </recommendedName>
</protein>
<dbReference type="GeneID" id="25365085"/>
<proteinExistence type="predicted"/>
<keyword evidence="4" id="KW-1185">Reference proteome</keyword>
<feature type="signal peptide" evidence="1">
    <location>
        <begin position="1"/>
        <end position="19"/>
    </location>
</feature>
<keyword evidence="1" id="KW-0732">Signal</keyword>
<feature type="domain" description="CREG-like beta-barrel" evidence="2">
    <location>
        <begin position="43"/>
        <end position="222"/>
    </location>
</feature>
<dbReference type="InterPro" id="IPR055343">
    <property type="entry name" value="CREG_beta-barrel"/>
</dbReference>
<evidence type="ECO:0000256" key="1">
    <source>
        <dbReference type="SAM" id="SignalP"/>
    </source>
</evidence>
<feature type="chain" id="PRO_5001703739" description="CREG-like beta-barrel domain-containing protein" evidence="1">
    <location>
        <begin position="20"/>
        <end position="247"/>
    </location>
</feature>
<dbReference type="InParanoid" id="A0A074Z1S0"/>
<accession>A0A074Z1S0</accession>
<gene>
    <name evidence="3" type="ORF">AUEXF2481DRAFT_34468</name>
</gene>
<dbReference type="PANTHER" id="PTHR37273">
    <property type="entry name" value="CHROMOSOME 8, WHOLE GENOME SHOTGUN SEQUENCE"/>
    <property type="match status" value="1"/>
</dbReference>
<name>A0A074Z1S0_AURSE</name>
<dbReference type="EMBL" id="KL584749">
    <property type="protein sequence ID" value="KER00268.1"/>
    <property type="molecule type" value="Genomic_DNA"/>
</dbReference>
<reference evidence="3 4" key="1">
    <citation type="journal article" date="2014" name="BMC Genomics">
        <title>Genome sequencing of four Aureobasidium pullulans varieties: biotechnological potential, stress tolerance, and description of new species.</title>
        <authorList>
            <person name="Gostin Ar C."/>
            <person name="Ohm R.A."/>
            <person name="Kogej T."/>
            <person name="Sonjak S."/>
            <person name="Turk M."/>
            <person name="Zajc J."/>
            <person name="Zalar P."/>
            <person name="Grube M."/>
            <person name="Sun H."/>
            <person name="Han J."/>
            <person name="Sharma A."/>
            <person name="Chiniquy J."/>
            <person name="Ngan C.Y."/>
            <person name="Lipzen A."/>
            <person name="Barry K."/>
            <person name="Grigoriev I.V."/>
            <person name="Gunde-Cimerman N."/>
        </authorList>
    </citation>
    <scope>NUCLEOTIDE SEQUENCE [LARGE SCALE GENOMIC DNA]</scope>
    <source>
        <strain evidence="3 4">EXF-2481</strain>
    </source>
</reference>
<dbReference type="OMA" id="ITLSMRW"/>
<dbReference type="PANTHER" id="PTHR37273:SF1">
    <property type="entry name" value="ADL397C-AP"/>
    <property type="match status" value="1"/>
</dbReference>
<evidence type="ECO:0000313" key="3">
    <source>
        <dbReference type="EMBL" id="KER00268.1"/>
    </source>
</evidence>
<dbReference type="Gene3D" id="2.30.110.10">
    <property type="entry name" value="Electron Transport, Fmn-binding Protein, Chain A"/>
    <property type="match status" value="1"/>
</dbReference>
<dbReference type="Proteomes" id="UP000030641">
    <property type="component" value="Unassembled WGS sequence"/>
</dbReference>
<dbReference type="HOGENOM" id="CLU_056802_1_0_1"/>
<evidence type="ECO:0000313" key="4">
    <source>
        <dbReference type="Proteomes" id="UP000030641"/>
    </source>
</evidence>
<dbReference type="STRING" id="1043005.A0A074Z1S0"/>
<sequence>MHISSSILASFGLVGSSLGSLLPGSQHIFSNPSPESTSGFRIPTVHESAVQARRILRLENIGTLSTVFPSENQHEIYSLEQRPVGLGGIPIGLMDYYADCEPDSGNPTILALDIATSFKNVAAGSNITMSLRWHPQDGRWHSAASMPRFSLVGHLEDVDDADVEKAGLAACFVKNHPDAVAWLPGNRIHTSRWVRLVVEEVYWIGGFGDRAYIGWIPLSAWHNVTQQEIAAGRLPGEKSTWGWSDWL</sequence>
<evidence type="ECO:0000259" key="2">
    <source>
        <dbReference type="Pfam" id="PF13883"/>
    </source>
</evidence>